<sequence length="418" mass="48368">MDNTGLTTDQLQTRDHISVDFRQPDEELVASIMEEIETISYSHSIGRVKGSLRETNGNIFDPDKVSIGPYHHDDEGLKSMEDQKWRYVYALLNRKLNLEASLNECVTALREVEHRARACYEDRGDIDLSSNKFLKMMLADGCFIIELFLRYSVKSLRRRNDPIFTTPGMLADLMNNLILLENQIPLFILQRLFQVVPIPKQCTYSLPELAFRFFRNIIPGDPKINQEKFNQEAHHLLDIICHCLLPTYPIVRQQQPKSENKYLPSATELQTAGIKIKVARTDNLLDIKFTNGILEIPPIVVHRFTRKLFRNLIALEHCSSDSIQYVTSYAIFMKDLIREDKDVKLLQKRFILTSYPATRKDVNKLFEVLCKGVDVIEFYYEGLCAQVNGYKGRSWHKKINFCPKLFPSKLGGKGCFSY</sequence>
<accession>A0A2C9UBK7</accession>
<dbReference type="PANTHER" id="PTHR31170:SF20">
    <property type="entry name" value="DUF247 DOMAIN PROTEIN"/>
    <property type="match status" value="1"/>
</dbReference>
<keyword evidence="2" id="KW-1185">Reference proteome</keyword>
<protein>
    <submittedName>
        <fullName evidence="1">Uncharacterized protein</fullName>
    </submittedName>
</protein>
<dbReference type="AlphaFoldDB" id="A0A2C9UBK7"/>
<evidence type="ECO:0000313" key="2">
    <source>
        <dbReference type="Proteomes" id="UP000091857"/>
    </source>
</evidence>
<proteinExistence type="predicted"/>
<dbReference type="Proteomes" id="UP000091857">
    <property type="component" value="Chromosome 15"/>
</dbReference>
<reference evidence="2" key="1">
    <citation type="journal article" date="2016" name="Nat. Biotechnol.">
        <title>Sequencing wild and cultivated cassava and related species reveals extensive interspecific hybridization and genetic diversity.</title>
        <authorList>
            <person name="Bredeson J.V."/>
            <person name="Lyons J.B."/>
            <person name="Prochnik S.E."/>
            <person name="Wu G.A."/>
            <person name="Ha C.M."/>
            <person name="Edsinger-Gonzales E."/>
            <person name="Grimwood J."/>
            <person name="Schmutz J."/>
            <person name="Rabbi I.Y."/>
            <person name="Egesi C."/>
            <person name="Nauluvula P."/>
            <person name="Lebot V."/>
            <person name="Ndunguru J."/>
            <person name="Mkamilo G."/>
            <person name="Bart R.S."/>
            <person name="Setter T.L."/>
            <person name="Gleadow R.M."/>
            <person name="Kulakow P."/>
            <person name="Ferguson M.E."/>
            <person name="Rounsley S."/>
            <person name="Rokhsar D.S."/>
        </authorList>
    </citation>
    <scope>NUCLEOTIDE SEQUENCE [LARGE SCALE GENOMIC DNA]</scope>
    <source>
        <strain evidence="2">cv. AM560-2</strain>
    </source>
</reference>
<gene>
    <name evidence="1" type="ORF">MANES_15G004900v8</name>
</gene>
<evidence type="ECO:0000313" key="1">
    <source>
        <dbReference type="EMBL" id="OAY27659.1"/>
    </source>
</evidence>
<dbReference type="OMA" id="WRYCYAL"/>
<name>A0A2C9UBK7_MANES</name>
<dbReference type="Gramene" id="Manes.15G004900.1.v8.1">
    <property type="protein sequence ID" value="Manes.15G004900.1.v8.1.CDS.1"/>
    <property type="gene ID" value="Manes.15G004900.v8.1"/>
</dbReference>
<dbReference type="Pfam" id="PF03140">
    <property type="entry name" value="DUF247"/>
    <property type="match status" value="1"/>
</dbReference>
<dbReference type="PANTHER" id="PTHR31170">
    <property type="entry name" value="BNAC04G53230D PROTEIN"/>
    <property type="match status" value="1"/>
</dbReference>
<dbReference type="STRING" id="3983.A0A2C9UBK7"/>
<dbReference type="InterPro" id="IPR004158">
    <property type="entry name" value="DUF247_pln"/>
</dbReference>
<comment type="caution">
    <text evidence="1">The sequence shown here is derived from an EMBL/GenBank/DDBJ whole genome shotgun (WGS) entry which is preliminary data.</text>
</comment>
<dbReference type="EMBL" id="CM004401">
    <property type="protein sequence ID" value="OAY27659.1"/>
    <property type="molecule type" value="Genomic_DNA"/>
</dbReference>
<organism evidence="1 2">
    <name type="scientific">Manihot esculenta</name>
    <name type="common">Cassava</name>
    <name type="synonym">Jatropha manihot</name>
    <dbReference type="NCBI Taxonomy" id="3983"/>
    <lineage>
        <taxon>Eukaryota</taxon>
        <taxon>Viridiplantae</taxon>
        <taxon>Streptophyta</taxon>
        <taxon>Embryophyta</taxon>
        <taxon>Tracheophyta</taxon>
        <taxon>Spermatophyta</taxon>
        <taxon>Magnoliopsida</taxon>
        <taxon>eudicotyledons</taxon>
        <taxon>Gunneridae</taxon>
        <taxon>Pentapetalae</taxon>
        <taxon>rosids</taxon>
        <taxon>fabids</taxon>
        <taxon>Malpighiales</taxon>
        <taxon>Euphorbiaceae</taxon>
        <taxon>Crotonoideae</taxon>
        <taxon>Manihoteae</taxon>
        <taxon>Manihot</taxon>
    </lineage>
</organism>